<protein>
    <submittedName>
        <fullName evidence="9">Spore gernimation protein</fullName>
    </submittedName>
</protein>
<dbReference type="GO" id="GO:0016020">
    <property type="term" value="C:membrane"/>
    <property type="evidence" value="ECO:0007669"/>
    <property type="project" value="UniProtKB-SubCell"/>
</dbReference>
<feature type="transmembrane region" description="Helical" evidence="8">
    <location>
        <begin position="146"/>
        <end position="164"/>
    </location>
</feature>
<evidence type="ECO:0000256" key="2">
    <source>
        <dbReference type="ARBA" id="ARBA00007998"/>
    </source>
</evidence>
<name>A0A5C4T7M6_9BACL</name>
<dbReference type="OrthoDB" id="2380120at2"/>
<dbReference type="RefSeq" id="WP_139603670.1">
    <property type="nucleotide sequence ID" value="NZ_VDCQ01000025.1"/>
</dbReference>
<dbReference type="NCBIfam" id="TIGR00912">
    <property type="entry name" value="2A0309"/>
    <property type="match status" value="1"/>
</dbReference>
<comment type="similarity">
    <text evidence="2">Belongs to the amino acid-polyamine-organocation (APC) superfamily. Spore germination protein (SGP) (TC 2.A.3.9) family.</text>
</comment>
<evidence type="ECO:0000256" key="7">
    <source>
        <dbReference type="ARBA" id="ARBA00023136"/>
    </source>
</evidence>
<reference evidence="9 10" key="1">
    <citation type="submission" date="2019-05" db="EMBL/GenBank/DDBJ databases">
        <title>We sequenced the genome of Paenibacillus hemerocallicola KCTC 33185 for further insight into its adaptation and study the phylogeny of Paenibacillus.</title>
        <authorList>
            <person name="Narsing Rao M.P."/>
        </authorList>
    </citation>
    <scope>NUCLEOTIDE SEQUENCE [LARGE SCALE GENOMIC DNA]</scope>
    <source>
        <strain evidence="9 10">KCTC 33185</strain>
    </source>
</reference>
<feature type="transmembrane region" description="Helical" evidence="8">
    <location>
        <begin position="45"/>
        <end position="63"/>
    </location>
</feature>
<evidence type="ECO:0000256" key="6">
    <source>
        <dbReference type="ARBA" id="ARBA00022989"/>
    </source>
</evidence>
<evidence type="ECO:0000256" key="8">
    <source>
        <dbReference type="SAM" id="Phobius"/>
    </source>
</evidence>
<comment type="subcellular location">
    <subcellularLocation>
        <location evidence="1">Membrane</location>
        <topology evidence="1">Multi-pass membrane protein</topology>
    </subcellularLocation>
</comment>
<accession>A0A5C4T7M6</accession>
<evidence type="ECO:0000256" key="1">
    <source>
        <dbReference type="ARBA" id="ARBA00004141"/>
    </source>
</evidence>
<feature type="transmembrane region" description="Helical" evidence="8">
    <location>
        <begin position="334"/>
        <end position="355"/>
    </location>
</feature>
<dbReference type="PANTHER" id="PTHR34975:SF2">
    <property type="entry name" value="SPORE GERMINATION PROTEIN A2"/>
    <property type="match status" value="1"/>
</dbReference>
<dbReference type="Proteomes" id="UP000307943">
    <property type="component" value="Unassembled WGS sequence"/>
</dbReference>
<evidence type="ECO:0000313" key="9">
    <source>
        <dbReference type="EMBL" id="TNJ64796.1"/>
    </source>
</evidence>
<evidence type="ECO:0000256" key="5">
    <source>
        <dbReference type="ARBA" id="ARBA00022692"/>
    </source>
</evidence>
<dbReference type="InterPro" id="IPR004761">
    <property type="entry name" value="Spore_GerAB"/>
</dbReference>
<evidence type="ECO:0000313" key="10">
    <source>
        <dbReference type="Proteomes" id="UP000307943"/>
    </source>
</evidence>
<dbReference type="GO" id="GO:0009847">
    <property type="term" value="P:spore germination"/>
    <property type="evidence" value="ECO:0007669"/>
    <property type="project" value="InterPro"/>
</dbReference>
<feature type="transmembrane region" description="Helical" evidence="8">
    <location>
        <begin position="305"/>
        <end position="322"/>
    </location>
</feature>
<dbReference type="PANTHER" id="PTHR34975">
    <property type="entry name" value="SPORE GERMINATION PROTEIN A2"/>
    <property type="match status" value="1"/>
</dbReference>
<evidence type="ECO:0000256" key="3">
    <source>
        <dbReference type="ARBA" id="ARBA00022448"/>
    </source>
</evidence>
<keyword evidence="4" id="KW-0309">Germination</keyword>
<proteinExistence type="inferred from homology"/>
<feature type="transmembrane region" description="Helical" evidence="8">
    <location>
        <begin position="217"/>
        <end position="240"/>
    </location>
</feature>
<keyword evidence="5 8" id="KW-0812">Transmembrane</keyword>
<sequence length="366" mass="41718">MKKYAFNEITFMQFVFLQFGLQASVGLLALPQVLAGKAGTDGWMAIIGGYIVSIAAGLIIVQVMKKHPDGTLPDLLKRYLGGWAGKTGAALFACYIFYYGYTGLVRTILYTKVWLLPQTPVYIIMLLLLIPTYGIARNGLRILGRYAELVFFISLWLPFVYLIPLKDAHWLHLAPVLKEGWTPVLSAMQEIIMSYGGMGAVFIFYPFLRNKRMASAGVVLSSTLSMLVFLFVTLICFVYFSPDEIREYNEPVVNVLKTIEFKFVERVEVLFIAFFLFIFSLAWIPALYMCAFCTSWLMGKQDHRGHMRLLLLAIAVGSYFAMPTFNQNDLMEKYLARIITGFEGVLPVCLLVYIWGYERFQRRKNV</sequence>
<feature type="transmembrane region" description="Helical" evidence="8">
    <location>
        <begin position="83"/>
        <end position="101"/>
    </location>
</feature>
<keyword evidence="10" id="KW-1185">Reference proteome</keyword>
<dbReference type="Gene3D" id="1.20.1740.10">
    <property type="entry name" value="Amino acid/polyamine transporter I"/>
    <property type="match status" value="1"/>
</dbReference>
<evidence type="ECO:0000256" key="4">
    <source>
        <dbReference type="ARBA" id="ARBA00022544"/>
    </source>
</evidence>
<keyword evidence="3" id="KW-0813">Transport</keyword>
<organism evidence="9 10">
    <name type="scientific">Paenibacillus hemerocallicola</name>
    <dbReference type="NCBI Taxonomy" id="1172614"/>
    <lineage>
        <taxon>Bacteria</taxon>
        <taxon>Bacillati</taxon>
        <taxon>Bacillota</taxon>
        <taxon>Bacilli</taxon>
        <taxon>Bacillales</taxon>
        <taxon>Paenibacillaceae</taxon>
        <taxon>Paenibacillus</taxon>
    </lineage>
</organism>
<dbReference type="AlphaFoldDB" id="A0A5C4T7M6"/>
<keyword evidence="7 8" id="KW-0472">Membrane</keyword>
<feature type="transmembrane region" description="Helical" evidence="8">
    <location>
        <begin position="113"/>
        <end position="134"/>
    </location>
</feature>
<keyword evidence="6 8" id="KW-1133">Transmembrane helix</keyword>
<feature type="transmembrane region" description="Helical" evidence="8">
    <location>
        <begin position="184"/>
        <end position="205"/>
    </location>
</feature>
<dbReference type="EMBL" id="VDCQ01000025">
    <property type="protein sequence ID" value="TNJ64796.1"/>
    <property type="molecule type" value="Genomic_DNA"/>
</dbReference>
<gene>
    <name evidence="9" type="ORF">FE784_18280</name>
</gene>
<comment type="caution">
    <text evidence="9">The sequence shown here is derived from an EMBL/GenBank/DDBJ whole genome shotgun (WGS) entry which is preliminary data.</text>
</comment>
<feature type="transmembrane region" description="Helical" evidence="8">
    <location>
        <begin position="269"/>
        <end position="293"/>
    </location>
</feature>
<dbReference type="Pfam" id="PF03845">
    <property type="entry name" value="Spore_permease"/>
    <property type="match status" value="1"/>
</dbReference>